<dbReference type="Proteomes" id="UP000324222">
    <property type="component" value="Unassembled WGS sequence"/>
</dbReference>
<reference evidence="1 2" key="1">
    <citation type="submission" date="2019-05" db="EMBL/GenBank/DDBJ databases">
        <title>Another draft genome of Portunus trituberculatus and its Hox gene families provides insights of decapod evolution.</title>
        <authorList>
            <person name="Jeong J.-H."/>
            <person name="Song I."/>
            <person name="Kim S."/>
            <person name="Choi T."/>
            <person name="Kim D."/>
            <person name="Ryu S."/>
            <person name="Kim W."/>
        </authorList>
    </citation>
    <scope>NUCLEOTIDE SEQUENCE [LARGE SCALE GENOMIC DNA]</scope>
    <source>
        <tissue evidence="1">Muscle</tissue>
    </source>
</reference>
<accession>A0A5B7CL11</accession>
<evidence type="ECO:0000313" key="2">
    <source>
        <dbReference type="Proteomes" id="UP000324222"/>
    </source>
</evidence>
<evidence type="ECO:0000313" key="1">
    <source>
        <dbReference type="EMBL" id="MPC10080.1"/>
    </source>
</evidence>
<sequence length="114" mass="12240">MQVNTSRLGGSGTITIITTTTTISNNNTNHNNNKNNCSDQTQTTTQHSPSMLTSAMVLSVLSRPLTTWAAGSATGRPCHSVDHGTKLTLLYHQHLLQTSICVSPLNYDTILGDN</sequence>
<dbReference type="EMBL" id="VSRR010000099">
    <property type="protein sequence ID" value="MPC10080.1"/>
    <property type="molecule type" value="Genomic_DNA"/>
</dbReference>
<organism evidence="1 2">
    <name type="scientific">Portunus trituberculatus</name>
    <name type="common">Swimming crab</name>
    <name type="synonym">Neptunus trituberculatus</name>
    <dbReference type="NCBI Taxonomy" id="210409"/>
    <lineage>
        <taxon>Eukaryota</taxon>
        <taxon>Metazoa</taxon>
        <taxon>Ecdysozoa</taxon>
        <taxon>Arthropoda</taxon>
        <taxon>Crustacea</taxon>
        <taxon>Multicrustacea</taxon>
        <taxon>Malacostraca</taxon>
        <taxon>Eumalacostraca</taxon>
        <taxon>Eucarida</taxon>
        <taxon>Decapoda</taxon>
        <taxon>Pleocyemata</taxon>
        <taxon>Brachyura</taxon>
        <taxon>Eubrachyura</taxon>
        <taxon>Portunoidea</taxon>
        <taxon>Portunidae</taxon>
        <taxon>Portuninae</taxon>
        <taxon>Portunus</taxon>
    </lineage>
</organism>
<protein>
    <submittedName>
        <fullName evidence="1">Uncharacterized protein</fullName>
    </submittedName>
</protein>
<gene>
    <name evidence="1" type="ORF">E2C01_002707</name>
</gene>
<proteinExistence type="predicted"/>
<comment type="caution">
    <text evidence="1">The sequence shown here is derived from an EMBL/GenBank/DDBJ whole genome shotgun (WGS) entry which is preliminary data.</text>
</comment>
<name>A0A5B7CL11_PORTR</name>
<keyword evidence="2" id="KW-1185">Reference proteome</keyword>
<dbReference type="AlphaFoldDB" id="A0A5B7CL11"/>